<reference evidence="8" key="3">
    <citation type="submission" date="2018-08" db="UniProtKB">
        <authorList>
            <consortium name="EnsemblPlants"/>
        </authorList>
    </citation>
    <scope>IDENTIFICATION</scope>
    <source>
        <strain evidence="8">cv. Bd21</strain>
    </source>
</reference>
<feature type="domain" description="Cyclin N-terminal" evidence="5">
    <location>
        <begin position="75"/>
        <end position="125"/>
    </location>
</feature>
<name>A0A0Q3KAI2_BRADI</name>
<evidence type="ECO:0000256" key="2">
    <source>
        <dbReference type="ARBA" id="ARBA00022618"/>
    </source>
</evidence>
<dbReference type="InterPro" id="IPR039361">
    <property type="entry name" value="Cyclin"/>
</dbReference>
<feature type="domain" description="Cyclin C-terminal" evidence="6">
    <location>
        <begin position="154"/>
        <end position="254"/>
    </location>
</feature>
<dbReference type="InterPro" id="IPR036915">
    <property type="entry name" value="Cyclin-like_sf"/>
</dbReference>
<dbReference type="ExpressionAtlas" id="A0A0Q3KAI2">
    <property type="expression patterns" value="baseline"/>
</dbReference>
<sequence length="305" mass="33386">MGSNASSSSSILLCTEDSATLWGDDGEVTEGAELVHDYSGFSGPQLESDELVESLMAKEREQLTGTATGLYLERLSHGGLELSCRNDAIDWICKVQARYSFGPLCVYLAVNYLDRFLSSKQLPACGTKYVFEANAIQRMEVLLLSALEWRMHSVTPFSYIAYFLNKFNEEKPLTNDLVSRSTDLILDTLKVTKFLQFRPCEIAAAVALSVAAEARSVDFHSALAGSKIPLDKQNARRCHEAIQEMALVKKNTNTSASPSAVLDATCFSVESDDNRIPGISLQTIDSSNVNDNQACSPASKRTKLS</sequence>
<dbReference type="FunCoup" id="A0A0Q3KAI2">
    <property type="interactions" value="100"/>
</dbReference>
<dbReference type="EnsemblPlants" id="KQK21420">
    <property type="protein sequence ID" value="KQK21420"/>
    <property type="gene ID" value="BRADI_1g60647v3"/>
</dbReference>
<keyword evidence="3" id="KW-0195">Cyclin</keyword>
<dbReference type="GO" id="GO:0000082">
    <property type="term" value="P:G1/S transition of mitotic cell cycle"/>
    <property type="evidence" value="ECO:0000318"/>
    <property type="project" value="GO_Central"/>
</dbReference>
<comment type="similarity">
    <text evidence="1">Belongs to the cyclin family. Cyclin D subfamily.</text>
</comment>
<evidence type="ECO:0000259" key="5">
    <source>
        <dbReference type="Pfam" id="PF00134"/>
    </source>
</evidence>
<dbReference type="GO" id="GO:0016538">
    <property type="term" value="F:cyclin-dependent protein serine/threonine kinase regulator activity"/>
    <property type="evidence" value="ECO:0000318"/>
    <property type="project" value="GO_Central"/>
</dbReference>
<dbReference type="OrthoDB" id="5590282at2759"/>
<dbReference type="Gene3D" id="1.10.472.10">
    <property type="entry name" value="Cyclin-like"/>
    <property type="match status" value="2"/>
</dbReference>
<dbReference type="Pfam" id="PF02984">
    <property type="entry name" value="Cyclin_C"/>
    <property type="match status" value="1"/>
</dbReference>
<dbReference type="GO" id="GO:0005737">
    <property type="term" value="C:cytoplasm"/>
    <property type="evidence" value="ECO:0000318"/>
    <property type="project" value="GO_Central"/>
</dbReference>
<keyword evidence="2" id="KW-0132">Cell division</keyword>
<dbReference type="FunFam" id="1.10.472.10:FF:000040">
    <property type="entry name" value="D6-type cyclin"/>
    <property type="match status" value="1"/>
</dbReference>
<gene>
    <name evidence="7" type="ORF">BRADI_1g60647v3</name>
</gene>
<keyword evidence="4" id="KW-0131">Cell cycle</keyword>
<dbReference type="SUPFAM" id="SSF47954">
    <property type="entry name" value="Cyclin-like"/>
    <property type="match status" value="1"/>
</dbReference>
<dbReference type="PANTHER" id="PTHR10177">
    <property type="entry name" value="CYCLINS"/>
    <property type="match status" value="1"/>
</dbReference>
<organism evidence="7">
    <name type="scientific">Brachypodium distachyon</name>
    <name type="common">Purple false brome</name>
    <name type="synonym">Trachynia distachya</name>
    <dbReference type="NCBI Taxonomy" id="15368"/>
    <lineage>
        <taxon>Eukaryota</taxon>
        <taxon>Viridiplantae</taxon>
        <taxon>Streptophyta</taxon>
        <taxon>Embryophyta</taxon>
        <taxon>Tracheophyta</taxon>
        <taxon>Spermatophyta</taxon>
        <taxon>Magnoliopsida</taxon>
        <taxon>Liliopsida</taxon>
        <taxon>Poales</taxon>
        <taxon>Poaceae</taxon>
        <taxon>BOP clade</taxon>
        <taxon>Pooideae</taxon>
        <taxon>Stipodae</taxon>
        <taxon>Brachypodieae</taxon>
        <taxon>Brachypodium</taxon>
    </lineage>
</organism>
<evidence type="ECO:0000256" key="3">
    <source>
        <dbReference type="ARBA" id="ARBA00023127"/>
    </source>
</evidence>
<reference evidence="7 8" key="1">
    <citation type="journal article" date="2010" name="Nature">
        <title>Genome sequencing and analysis of the model grass Brachypodium distachyon.</title>
        <authorList>
            <consortium name="International Brachypodium Initiative"/>
        </authorList>
    </citation>
    <scope>NUCLEOTIDE SEQUENCE [LARGE SCALE GENOMIC DNA]</scope>
    <source>
        <strain evidence="7 8">Bd21</strain>
    </source>
</reference>
<dbReference type="EMBL" id="CM000880">
    <property type="protein sequence ID" value="KQK21420.1"/>
    <property type="molecule type" value="Genomic_DNA"/>
</dbReference>
<dbReference type="InterPro" id="IPR048258">
    <property type="entry name" value="Cyclins_cyclin-box"/>
</dbReference>
<accession>A0A0Q3KAI2</accession>
<keyword evidence="9" id="KW-1185">Reference proteome</keyword>
<dbReference type="CDD" id="cd20544">
    <property type="entry name" value="CYCLIN_AtCycD-like_rpt2"/>
    <property type="match status" value="1"/>
</dbReference>
<dbReference type="InterPro" id="IPR006671">
    <property type="entry name" value="Cyclin_N"/>
</dbReference>
<dbReference type="InterPro" id="IPR004367">
    <property type="entry name" value="Cyclin_C-dom"/>
</dbReference>
<dbReference type="Proteomes" id="UP000008810">
    <property type="component" value="Chromosome 1"/>
</dbReference>
<dbReference type="PROSITE" id="PS00292">
    <property type="entry name" value="CYCLINS"/>
    <property type="match status" value="1"/>
</dbReference>
<evidence type="ECO:0000313" key="8">
    <source>
        <dbReference type="EnsemblPlants" id="KQK21420"/>
    </source>
</evidence>
<evidence type="ECO:0000256" key="1">
    <source>
        <dbReference type="ARBA" id="ARBA00009065"/>
    </source>
</evidence>
<evidence type="ECO:0000313" key="9">
    <source>
        <dbReference type="Proteomes" id="UP000008810"/>
    </source>
</evidence>
<dbReference type="AlphaFoldDB" id="A0A0Q3KAI2"/>
<dbReference type="Pfam" id="PF00134">
    <property type="entry name" value="Cyclin_N"/>
    <property type="match status" value="1"/>
</dbReference>
<dbReference type="InParanoid" id="A0A0Q3KAI2"/>
<proteinExistence type="inferred from homology"/>
<dbReference type="Gramene" id="KQK21420">
    <property type="protein sequence ID" value="KQK21420"/>
    <property type="gene ID" value="BRADI_1g60647v3"/>
</dbReference>
<evidence type="ECO:0000313" key="7">
    <source>
        <dbReference type="EMBL" id="KQK21420.1"/>
    </source>
</evidence>
<evidence type="ECO:0000256" key="4">
    <source>
        <dbReference type="ARBA" id="ARBA00023306"/>
    </source>
</evidence>
<dbReference type="GO" id="GO:0005634">
    <property type="term" value="C:nucleus"/>
    <property type="evidence" value="ECO:0000318"/>
    <property type="project" value="GO_Central"/>
</dbReference>
<dbReference type="GO" id="GO:0000307">
    <property type="term" value="C:cyclin-dependent protein kinase holoenzyme complex"/>
    <property type="evidence" value="ECO:0000318"/>
    <property type="project" value="GO_Central"/>
</dbReference>
<protein>
    <submittedName>
        <fullName evidence="7 8">Uncharacterized protein</fullName>
    </submittedName>
</protein>
<dbReference type="STRING" id="15368.A0A0Q3KAI2"/>
<dbReference type="GO" id="GO:0051301">
    <property type="term" value="P:cell division"/>
    <property type="evidence" value="ECO:0007669"/>
    <property type="project" value="UniProtKB-KW"/>
</dbReference>
<evidence type="ECO:0000259" key="6">
    <source>
        <dbReference type="Pfam" id="PF02984"/>
    </source>
</evidence>
<reference evidence="7" key="2">
    <citation type="submission" date="2017-06" db="EMBL/GenBank/DDBJ databases">
        <title>WGS assembly of Brachypodium distachyon.</title>
        <authorList>
            <consortium name="The International Brachypodium Initiative"/>
            <person name="Lucas S."/>
            <person name="Harmon-Smith M."/>
            <person name="Lail K."/>
            <person name="Tice H."/>
            <person name="Grimwood J."/>
            <person name="Bruce D."/>
            <person name="Barry K."/>
            <person name="Shu S."/>
            <person name="Lindquist E."/>
            <person name="Wang M."/>
            <person name="Pitluck S."/>
            <person name="Vogel J.P."/>
            <person name="Garvin D.F."/>
            <person name="Mockler T.C."/>
            <person name="Schmutz J."/>
            <person name="Rokhsar D."/>
            <person name="Bevan M.W."/>
        </authorList>
    </citation>
    <scope>NUCLEOTIDE SEQUENCE</scope>
    <source>
        <strain evidence="7">Bd21</strain>
    </source>
</reference>